<dbReference type="OMA" id="AHVEYVW"/>
<feature type="transmembrane region" description="Helical" evidence="11">
    <location>
        <begin position="30"/>
        <end position="53"/>
    </location>
</feature>
<evidence type="ECO:0000256" key="8">
    <source>
        <dbReference type="ARBA" id="ARBA00023018"/>
    </source>
</evidence>
<dbReference type="PANTHER" id="PTHR31937">
    <property type="entry name" value="TRANSMEMBRANE PROTEIN 163"/>
    <property type="match status" value="1"/>
</dbReference>
<feature type="transmembrane region" description="Helical" evidence="11">
    <location>
        <begin position="135"/>
        <end position="157"/>
    </location>
</feature>
<comment type="similarity">
    <text evidence="3">Belongs to the TMEM163 family.</text>
</comment>
<evidence type="ECO:0000313" key="14">
    <source>
        <dbReference type="EnsemblMetazoa" id="CapteP137352"/>
    </source>
</evidence>
<keyword evidence="15" id="KW-1185">Reference proteome</keyword>
<dbReference type="OrthoDB" id="5980560at2759"/>
<dbReference type="EnsemblMetazoa" id="CapteT211445">
    <property type="protein sequence ID" value="CapteP211445"/>
    <property type="gene ID" value="CapteG211445"/>
</dbReference>
<feature type="transmembrane region" description="Helical" evidence="11">
    <location>
        <begin position="195"/>
        <end position="215"/>
    </location>
</feature>
<keyword evidence="9 11" id="KW-0472">Membrane</keyword>
<evidence type="ECO:0000256" key="4">
    <source>
        <dbReference type="ARBA" id="ARBA00022692"/>
    </source>
</evidence>
<dbReference type="EMBL" id="AMQN01010657">
    <property type="status" value="NOT_ANNOTATED_CDS"/>
    <property type="molecule type" value="Genomic_DNA"/>
</dbReference>
<evidence type="ECO:0000256" key="3">
    <source>
        <dbReference type="ARBA" id="ARBA00008731"/>
    </source>
</evidence>
<keyword evidence="8" id="KW-0770">Synapse</keyword>
<evidence type="ECO:0000256" key="7">
    <source>
        <dbReference type="ARBA" id="ARBA00022989"/>
    </source>
</evidence>
<evidence type="ECO:0000256" key="9">
    <source>
        <dbReference type="ARBA" id="ARBA00023136"/>
    </source>
</evidence>
<dbReference type="Proteomes" id="UP000014760">
    <property type="component" value="Unassembled WGS sequence"/>
</dbReference>
<feature type="transmembrane region" description="Helical" evidence="11">
    <location>
        <begin position="169"/>
        <end position="189"/>
    </location>
</feature>
<proteinExistence type="inferred from homology"/>
<name>R7TEA0_CAPTE</name>
<evidence type="ECO:0000256" key="2">
    <source>
        <dbReference type="ARBA" id="ARBA00004644"/>
    </source>
</evidence>
<gene>
    <name evidence="12" type="ORF">CAPTEDRAFT_137352</name>
    <name evidence="13" type="ORF">CAPTEDRAFT_211445</name>
</gene>
<dbReference type="EMBL" id="AMQN01030741">
    <property type="status" value="NOT_ANNOTATED_CDS"/>
    <property type="molecule type" value="Genomic_DNA"/>
</dbReference>
<keyword evidence="5" id="KW-0967">Endosome</keyword>
<keyword evidence="10" id="KW-0968">Cytoplasmic vesicle</keyword>
<evidence type="ECO:0000256" key="1">
    <source>
        <dbReference type="ARBA" id="ARBA00004146"/>
    </source>
</evidence>
<organism evidence="12">
    <name type="scientific">Capitella teleta</name>
    <name type="common">Polychaete worm</name>
    <dbReference type="NCBI Taxonomy" id="283909"/>
    <lineage>
        <taxon>Eukaryota</taxon>
        <taxon>Metazoa</taxon>
        <taxon>Spiralia</taxon>
        <taxon>Lophotrochozoa</taxon>
        <taxon>Annelida</taxon>
        <taxon>Polychaeta</taxon>
        <taxon>Sedentaria</taxon>
        <taxon>Scolecida</taxon>
        <taxon>Capitellidae</taxon>
        <taxon>Capitella</taxon>
    </lineage>
</organism>
<reference evidence="14" key="3">
    <citation type="submission" date="2015-06" db="UniProtKB">
        <authorList>
            <consortium name="EnsemblMetazoa"/>
        </authorList>
    </citation>
    <scope>IDENTIFICATION</scope>
</reference>
<evidence type="ECO:0000313" key="12">
    <source>
        <dbReference type="EMBL" id="ELT92059.1"/>
    </source>
</evidence>
<keyword evidence="4 11" id="KW-0812">Transmembrane</keyword>
<dbReference type="Gene3D" id="1.20.1510.10">
    <property type="entry name" value="Cation efflux protein transmembrane domain"/>
    <property type="match status" value="1"/>
</dbReference>
<dbReference type="InterPro" id="IPR026765">
    <property type="entry name" value="Tmem163"/>
</dbReference>
<sequence length="222" mass="23690">MTEEKESKEDTALVKKDNGDLEWEISYCRYALVCAYVTVIGFFLISMATLVIALRNSSVSGLAVALETLLDSVTSIVVIWRFSGPISRSMLYSNPRERVACIACGSLCFLVSLILCTRSAISLVTRVYETPTIDLLYVLSVSGTLGLILFSAKLFIAAKLGSLSILTDAISSGIGALLAITAIGAYYANVWYLDGAIGILAGAMLATYGAGIVTYEMCSGDK</sequence>
<dbReference type="AlphaFoldDB" id="R7TEA0"/>
<evidence type="ECO:0000256" key="10">
    <source>
        <dbReference type="ARBA" id="ARBA00023329"/>
    </source>
</evidence>
<dbReference type="HOGENOM" id="CLU_081161_1_0_1"/>
<accession>R7TEA0</accession>
<evidence type="ECO:0000256" key="5">
    <source>
        <dbReference type="ARBA" id="ARBA00022753"/>
    </source>
</evidence>
<evidence type="ECO:0000256" key="6">
    <source>
        <dbReference type="ARBA" id="ARBA00022833"/>
    </source>
</evidence>
<protein>
    <submittedName>
        <fullName evidence="12 14">Uncharacterized protein</fullName>
    </submittedName>
</protein>
<evidence type="ECO:0000256" key="11">
    <source>
        <dbReference type="SAM" id="Phobius"/>
    </source>
</evidence>
<reference evidence="12 15" key="2">
    <citation type="journal article" date="2013" name="Nature">
        <title>Insights into bilaterian evolution from three spiralian genomes.</title>
        <authorList>
            <person name="Simakov O."/>
            <person name="Marletaz F."/>
            <person name="Cho S.J."/>
            <person name="Edsinger-Gonzales E."/>
            <person name="Havlak P."/>
            <person name="Hellsten U."/>
            <person name="Kuo D.H."/>
            <person name="Larsson T."/>
            <person name="Lv J."/>
            <person name="Arendt D."/>
            <person name="Savage R."/>
            <person name="Osoegawa K."/>
            <person name="de Jong P."/>
            <person name="Grimwood J."/>
            <person name="Chapman J.A."/>
            <person name="Shapiro H."/>
            <person name="Aerts A."/>
            <person name="Otillar R.P."/>
            <person name="Terry A.Y."/>
            <person name="Boore J.L."/>
            <person name="Grigoriev I.V."/>
            <person name="Lindberg D.R."/>
            <person name="Seaver E.C."/>
            <person name="Weisblat D.A."/>
            <person name="Putnam N.H."/>
            <person name="Rokhsar D.S."/>
        </authorList>
    </citation>
    <scope>NUCLEOTIDE SEQUENCE</scope>
    <source>
        <strain evidence="12 15">I ESC-2004</strain>
    </source>
</reference>
<feature type="transmembrane region" description="Helical" evidence="11">
    <location>
        <begin position="100"/>
        <end position="123"/>
    </location>
</feature>
<dbReference type="EMBL" id="KB310275">
    <property type="protein sequence ID" value="ELT92059.1"/>
    <property type="molecule type" value="Genomic_DNA"/>
</dbReference>
<keyword evidence="7 11" id="KW-1133">Transmembrane helix</keyword>
<dbReference type="GO" id="GO:0030672">
    <property type="term" value="C:synaptic vesicle membrane"/>
    <property type="evidence" value="ECO:0007669"/>
    <property type="project" value="UniProtKB-SubCell"/>
</dbReference>
<dbReference type="PANTHER" id="PTHR31937:SF2">
    <property type="entry name" value="TRANSMEMBRANE PROTEIN 163"/>
    <property type="match status" value="1"/>
</dbReference>
<dbReference type="EMBL" id="KB308347">
    <property type="protein sequence ID" value="ELT97981.1"/>
    <property type="molecule type" value="Genomic_DNA"/>
</dbReference>
<evidence type="ECO:0000313" key="15">
    <source>
        <dbReference type="Proteomes" id="UP000014760"/>
    </source>
</evidence>
<dbReference type="SUPFAM" id="SSF161111">
    <property type="entry name" value="Cation efflux protein transmembrane domain-like"/>
    <property type="match status" value="1"/>
</dbReference>
<keyword evidence="6" id="KW-0862">Zinc</keyword>
<comment type="subcellular location">
    <subcellularLocation>
        <location evidence="2">Cytoplasmic vesicle</location>
        <location evidence="2">Secretory vesicle</location>
        <location evidence="2">Synaptic vesicle membrane</location>
        <topology evidence="2">Multi-pass membrane protein</topology>
    </subcellularLocation>
    <subcellularLocation>
        <location evidence="1">Early endosome membrane</location>
    </subcellularLocation>
</comment>
<evidence type="ECO:0000313" key="13">
    <source>
        <dbReference type="EMBL" id="ELT97981.1"/>
    </source>
</evidence>
<feature type="transmembrane region" description="Helical" evidence="11">
    <location>
        <begin position="59"/>
        <end position="80"/>
    </location>
</feature>
<dbReference type="EnsemblMetazoa" id="CapteT137352">
    <property type="protein sequence ID" value="CapteP137352"/>
    <property type="gene ID" value="CapteG137352"/>
</dbReference>
<dbReference type="InterPro" id="IPR027469">
    <property type="entry name" value="Cation_efflux_TMD_sf"/>
</dbReference>
<dbReference type="GO" id="GO:0031901">
    <property type="term" value="C:early endosome membrane"/>
    <property type="evidence" value="ECO:0007669"/>
    <property type="project" value="UniProtKB-SubCell"/>
</dbReference>
<reference evidence="15" key="1">
    <citation type="submission" date="2012-12" db="EMBL/GenBank/DDBJ databases">
        <authorList>
            <person name="Hellsten U."/>
            <person name="Grimwood J."/>
            <person name="Chapman J.A."/>
            <person name="Shapiro H."/>
            <person name="Aerts A."/>
            <person name="Otillar R.P."/>
            <person name="Terry A.Y."/>
            <person name="Boore J.L."/>
            <person name="Simakov O."/>
            <person name="Marletaz F."/>
            <person name="Cho S.-J."/>
            <person name="Edsinger-Gonzales E."/>
            <person name="Havlak P."/>
            <person name="Kuo D.-H."/>
            <person name="Larsson T."/>
            <person name="Lv J."/>
            <person name="Arendt D."/>
            <person name="Savage R."/>
            <person name="Osoegawa K."/>
            <person name="de Jong P."/>
            <person name="Lindberg D.R."/>
            <person name="Seaver E.C."/>
            <person name="Weisblat D.A."/>
            <person name="Putnam N.H."/>
            <person name="Grigoriev I.V."/>
            <person name="Rokhsar D.S."/>
        </authorList>
    </citation>
    <scope>NUCLEOTIDE SEQUENCE</scope>
    <source>
        <strain evidence="15">I ESC-2004</strain>
    </source>
</reference>